<dbReference type="EMBL" id="VTPC01000022">
    <property type="protein sequence ID" value="KAF2906093.1"/>
    <property type="molecule type" value="Genomic_DNA"/>
</dbReference>
<reference evidence="1" key="1">
    <citation type="submission" date="2019-08" db="EMBL/GenBank/DDBJ databases">
        <title>The genome of the North American firefly Photinus pyralis.</title>
        <authorList>
            <consortium name="Photinus pyralis genome working group"/>
            <person name="Fallon T.R."/>
            <person name="Sander Lower S.E."/>
            <person name="Weng J.-K."/>
        </authorList>
    </citation>
    <scope>NUCLEOTIDE SEQUENCE</scope>
    <source>
        <strain evidence="1">TRF0915ILg1</strain>
        <tissue evidence="1">Whole body</tissue>
    </source>
</reference>
<dbReference type="Proteomes" id="UP000801492">
    <property type="component" value="Unassembled WGS sequence"/>
</dbReference>
<gene>
    <name evidence="1" type="ORF">ILUMI_00082</name>
</gene>
<protein>
    <submittedName>
        <fullName evidence="1">Uncharacterized protein</fullName>
    </submittedName>
</protein>
<comment type="caution">
    <text evidence="1">The sequence shown here is derived from an EMBL/GenBank/DDBJ whole genome shotgun (WGS) entry which is preliminary data.</text>
</comment>
<accession>A0A8K0DN03</accession>
<proteinExistence type="predicted"/>
<evidence type="ECO:0000313" key="1">
    <source>
        <dbReference type="EMBL" id="KAF2906093.1"/>
    </source>
</evidence>
<organism evidence="1 2">
    <name type="scientific">Ignelater luminosus</name>
    <name type="common">Cucubano</name>
    <name type="synonym">Pyrophorus luminosus</name>
    <dbReference type="NCBI Taxonomy" id="2038154"/>
    <lineage>
        <taxon>Eukaryota</taxon>
        <taxon>Metazoa</taxon>
        <taxon>Ecdysozoa</taxon>
        <taxon>Arthropoda</taxon>
        <taxon>Hexapoda</taxon>
        <taxon>Insecta</taxon>
        <taxon>Pterygota</taxon>
        <taxon>Neoptera</taxon>
        <taxon>Endopterygota</taxon>
        <taxon>Coleoptera</taxon>
        <taxon>Polyphaga</taxon>
        <taxon>Elateriformia</taxon>
        <taxon>Elateroidea</taxon>
        <taxon>Elateridae</taxon>
        <taxon>Agrypninae</taxon>
        <taxon>Pyrophorini</taxon>
        <taxon>Ignelater</taxon>
    </lineage>
</organism>
<sequence>MAITLAKENLPIPSERSEMVENKSSSGLIRNIVAKEDEIPQNADIVCATKFINRRKYHHNSKISPKKDIREKVGAQEHKVPADYAEVYSTPRKQLRPYNIFPGHKVGEKSVTNIRALCCKSVGFIDFKLRHSDDWQQLPKQKLITL</sequence>
<dbReference type="AlphaFoldDB" id="A0A8K0DN03"/>
<evidence type="ECO:0000313" key="2">
    <source>
        <dbReference type="Proteomes" id="UP000801492"/>
    </source>
</evidence>
<name>A0A8K0DN03_IGNLU</name>
<keyword evidence="2" id="KW-1185">Reference proteome</keyword>